<dbReference type="EMBL" id="JAULSV010000003">
    <property type="protein sequence ID" value="KAK0648180.1"/>
    <property type="molecule type" value="Genomic_DNA"/>
</dbReference>
<evidence type="ECO:0000313" key="3">
    <source>
        <dbReference type="Proteomes" id="UP001174936"/>
    </source>
</evidence>
<evidence type="ECO:0000313" key="2">
    <source>
        <dbReference type="EMBL" id="KAK0648180.1"/>
    </source>
</evidence>
<comment type="caution">
    <text evidence="2">The sequence shown here is derived from an EMBL/GenBank/DDBJ whole genome shotgun (WGS) entry which is preliminary data.</text>
</comment>
<reference evidence="2" key="1">
    <citation type="submission" date="2023-06" db="EMBL/GenBank/DDBJ databases">
        <title>Genome-scale phylogeny and comparative genomics of the fungal order Sordariales.</title>
        <authorList>
            <consortium name="Lawrence Berkeley National Laboratory"/>
            <person name="Hensen N."/>
            <person name="Bonometti L."/>
            <person name="Westerberg I."/>
            <person name="Brannstrom I.O."/>
            <person name="Guillou S."/>
            <person name="Cros-Aarteil S."/>
            <person name="Calhoun S."/>
            <person name="Haridas S."/>
            <person name="Kuo A."/>
            <person name="Mondo S."/>
            <person name="Pangilinan J."/>
            <person name="Riley R."/>
            <person name="Labutti K."/>
            <person name="Andreopoulos B."/>
            <person name="Lipzen A."/>
            <person name="Chen C."/>
            <person name="Yanf M."/>
            <person name="Daum C."/>
            <person name="Ng V."/>
            <person name="Clum A."/>
            <person name="Steindorff A."/>
            <person name="Ohm R."/>
            <person name="Martin F."/>
            <person name="Silar P."/>
            <person name="Natvig D."/>
            <person name="Lalanne C."/>
            <person name="Gautier V."/>
            <person name="Ament-Velasquez S.L."/>
            <person name="Kruys A."/>
            <person name="Hutchinson M.I."/>
            <person name="Powell A.J."/>
            <person name="Barry K."/>
            <person name="Miller A.N."/>
            <person name="Grigoriev I.V."/>
            <person name="Debuchy R."/>
            <person name="Gladieux P."/>
            <person name="Thoren M.H."/>
            <person name="Johannesson H."/>
        </authorList>
    </citation>
    <scope>NUCLEOTIDE SEQUENCE</scope>
    <source>
        <strain evidence="2">SMH2532-1</strain>
    </source>
</reference>
<organism evidence="2 3">
    <name type="scientific">Cercophora newfieldiana</name>
    <dbReference type="NCBI Taxonomy" id="92897"/>
    <lineage>
        <taxon>Eukaryota</taxon>
        <taxon>Fungi</taxon>
        <taxon>Dikarya</taxon>
        <taxon>Ascomycota</taxon>
        <taxon>Pezizomycotina</taxon>
        <taxon>Sordariomycetes</taxon>
        <taxon>Sordariomycetidae</taxon>
        <taxon>Sordariales</taxon>
        <taxon>Lasiosphaeriaceae</taxon>
        <taxon>Cercophora</taxon>
    </lineage>
</organism>
<keyword evidence="3" id="KW-1185">Reference proteome</keyword>
<proteinExistence type="predicted"/>
<gene>
    <name evidence="2" type="ORF">B0T16DRAFT_113382</name>
</gene>
<evidence type="ECO:0000256" key="1">
    <source>
        <dbReference type="SAM" id="MobiDB-lite"/>
    </source>
</evidence>
<dbReference type="Proteomes" id="UP001174936">
    <property type="component" value="Unassembled WGS sequence"/>
</dbReference>
<dbReference type="AlphaFoldDB" id="A0AA39YBU6"/>
<sequence length="293" mass="32527">MEVNRNTWLEIVSASYSTFHPPWCELTARNSVKPSQASTSGSARTTNGKCKSPADSTTNTAADNKRRDRRVTGYIPTHSREETAAAWDHPGPSTETSSKTTLIIRRCSRRTVAFITPYRSHCNSTTYIPNPVITINQVNVIFSHKANLQSACRNHHHYEAFAATTTTATTRAQTIAVSYKPSQSIPLLILNRWIPIWATSTANGVVAATPKKTTLFLAVSRLHLRSPTLRRTICSLRQSTTLSMPLWTIYTSSRPLPTSPSSSNVPTTISRTLDHRGSTWLTLEAPFRNIPYS</sequence>
<feature type="region of interest" description="Disordered" evidence="1">
    <location>
        <begin position="31"/>
        <end position="99"/>
    </location>
</feature>
<protein>
    <submittedName>
        <fullName evidence="2">Uncharacterized protein</fullName>
    </submittedName>
</protein>
<feature type="compositionally biased region" description="Polar residues" evidence="1">
    <location>
        <begin position="31"/>
        <end position="62"/>
    </location>
</feature>
<accession>A0AA39YBU6</accession>
<name>A0AA39YBU6_9PEZI</name>